<accession>A0A2T0BHG8</accession>
<sequence length="200" mass="23191">MSMCRCKYPRAIKKKNITITEDEEGQRCYKISFDLGAQGSNILVISRAPKGLEEDSCNSLYKRVVKFLVENKDEIEGIKKVTIVNLFALYEYDKGDIYEECILKGKEYVEGNDNEFYNDKIIAEEIHEANYIIAAWGEPLDGLEQIYASRVELVLKALRHEIINCSETRYILRVGEANKKGYPKHCLAWSYKDRLQILFK</sequence>
<dbReference type="Pfam" id="PF07799">
    <property type="entry name" value="DUF1643"/>
    <property type="match status" value="1"/>
</dbReference>
<reference evidence="1 2" key="1">
    <citation type="submission" date="2018-03" db="EMBL/GenBank/DDBJ databases">
        <title>Genome sequence of Clostridium vincentii DSM 10228.</title>
        <authorList>
            <person name="Poehlein A."/>
            <person name="Daniel R."/>
        </authorList>
    </citation>
    <scope>NUCLEOTIDE SEQUENCE [LARGE SCALE GENOMIC DNA]</scope>
    <source>
        <strain evidence="1 2">DSM 10228</strain>
    </source>
</reference>
<protein>
    <recommendedName>
        <fullName evidence="3">DUF1643 domain-containing protein</fullName>
    </recommendedName>
</protein>
<dbReference type="InterPro" id="IPR012441">
    <property type="entry name" value="DUF1643"/>
</dbReference>
<name>A0A2T0BHG8_9CLOT</name>
<gene>
    <name evidence="1" type="ORF">CLVI_10660</name>
</gene>
<dbReference type="AlphaFoldDB" id="A0A2T0BHG8"/>
<dbReference type="OrthoDB" id="1898231at2"/>
<dbReference type="Proteomes" id="UP000239471">
    <property type="component" value="Unassembled WGS sequence"/>
</dbReference>
<comment type="caution">
    <text evidence="1">The sequence shown here is derived from an EMBL/GenBank/DDBJ whole genome shotgun (WGS) entry which is preliminary data.</text>
</comment>
<organism evidence="1 2">
    <name type="scientific">Clostridium vincentii</name>
    <dbReference type="NCBI Taxonomy" id="52704"/>
    <lineage>
        <taxon>Bacteria</taxon>
        <taxon>Bacillati</taxon>
        <taxon>Bacillota</taxon>
        <taxon>Clostridia</taxon>
        <taxon>Eubacteriales</taxon>
        <taxon>Clostridiaceae</taxon>
        <taxon>Clostridium</taxon>
    </lineage>
</organism>
<proteinExistence type="predicted"/>
<dbReference type="RefSeq" id="WP_106059085.1">
    <property type="nucleotide sequence ID" value="NZ_PVXQ01000008.1"/>
</dbReference>
<evidence type="ECO:0000313" key="2">
    <source>
        <dbReference type="Proteomes" id="UP000239471"/>
    </source>
</evidence>
<evidence type="ECO:0008006" key="3">
    <source>
        <dbReference type="Google" id="ProtNLM"/>
    </source>
</evidence>
<dbReference type="EMBL" id="PVXQ01000008">
    <property type="protein sequence ID" value="PRR83267.1"/>
    <property type="molecule type" value="Genomic_DNA"/>
</dbReference>
<keyword evidence="2" id="KW-1185">Reference proteome</keyword>
<evidence type="ECO:0000313" key="1">
    <source>
        <dbReference type="EMBL" id="PRR83267.1"/>
    </source>
</evidence>